<feature type="region of interest" description="Disordered" evidence="1">
    <location>
        <begin position="18"/>
        <end position="51"/>
    </location>
</feature>
<feature type="region of interest" description="Disordered" evidence="1">
    <location>
        <begin position="172"/>
        <end position="232"/>
    </location>
</feature>
<feature type="region of interest" description="Disordered" evidence="1">
    <location>
        <begin position="441"/>
        <end position="474"/>
    </location>
</feature>
<feature type="compositionally biased region" description="Basic and acidic residues" evidence="1">
    <location>
        <begin position="384"/>
        <end position="395"/>
    </location>
</feature>
<comment type="caution">
    <text evidence="2">The sequence shown here is derived from an EMBL/GenBank/DDBJ whole genome shotgun (WGS) entry which is preliminary data.</text>
</comment>
<feature type="compositionally biased region" description="Basic and acidic residues" evidence="1">
    <location>
        <begin position="409"/>
        <end position="423"/>
    </location>
</feature>
<evidence type="ECO:0000313" key="2">
    <source>
        <dbReference type="EMBL" id="MPM31102.1"/>
    </source>
</evidence>
<organism evidence="2">
    <name type="scientific">bioreactor metagenome</name>
    <dbReference type="NCBI Taxonomy" id="1076179"/>
    <lineage>
        <taxon>unclassified sequences</taxon>
        <taxon>metagenomes</taxon>
        <taxon>ecological metagenomes</taxon>
    </lineage>
</organism>
<feature type="compositionally biased region" description="Basic and acidic residues" evidence="1">
    <location>
        <begin position="21"/>
        <end position="32"/>
    </location>
</feature>
<gene>
    <name evidence="2" type="ORF">SDC9_77655</name>
</gene>
<sequence length="563" mass="60237">MGAAADDPAVLEDQDLVGAGDGRHALTDDQHRPVRGLLRQGGAQPRVGGDVQGRERVVEDVQVGSADQRPGDREALALPAGHVGAALGDRGVEATGHLRDEVAGLGHLEGVPQLLVGGIGVAVAQVAGHRPGEQVRLLRHQPDPAPQQVRLEAADVDAVHLDGALGRVVQPRQQIDQGGLARSGGADDRGGAAGGHREADLLQHRRVRPGVGEADPGQGHGAVRTHLADRVGRRDDGAVGVEHLHDAIRADGRAGHHHQHHHGHHAAHQDLHQVLQERRQSADLDPSGLDLVGAEPQHRDARHVEDEHHHREHAGHQPPDAQRGPGEVGVRGGEPLGLVRFADEGADHPDAGDLLAQHPVEDVDPLLHRLEERHHPAHQQADTDAEHEHGDDDQPGHVPVAAQRHHHAADHGDRGTDDHDAGHQHQHLHLLDVVGVAGDQRRRAEPVHLARGERQHPGEDRRAYVTAEAHRHQAAEQHRADLAADLDQADAEHDGTVAPDVGGVALRHAVVDDRGVERGQEEGGDRRGELEHDDAEQVPPVRPEVAYEEPVEGMLHISPSGVP</sequence>
<feature type="region of interest" description="Disordered" evidence="1">
    <location>
        <begin position="375"/>
        <end position="425"/>
    </location>
</feature>
<reference evidence="2" key="1">
    <citation type="submission" date="2019-08" db="EMBL/GenBank/DDBJ databases">
        <authorList>
            <person name="Kucharzyk K."/>
            <person name="Murdoch R.W."/>
            <person name="Higgins S."/>
            <person name="Loffler F."/>
        </authorList>
    </citation>
    <scope>NUCLEOTIDE SEQUENCE</scope>
</reference>
<feature type="compositionally biased region" description="Basic and acidic residues" evidence="1">
    <location>
        <begin position="185"/>
        <end position="203"/>
    </location>
</feature>
<accession>A0A644YR75</accession>
<dbReference type="EMBL" id="VSSQ01005980">
    <property type="protein sequence ID" value="MPM31102.1"/>
    <property type="molecule type" value="Genomic_DNA"/>
</dbReference>
<dbReference type="AntiFam" id="ANF00095">
    <property type="entry name" value="Shadow ORF (opposite ABC transporters)"/>
</dbReference>
<feature type="compositionally biased region" description="Basic and acidic residues" evidence="1">
    <location>
        <begin position="298"/>
        <end position="309"/>
    </location>
</feature>
<name>A0A644YR75_9ZZZZ</name>
<feature type="compositionally biased region" description="Basic and acidic residues" evidence="1">
    <location>
        <begin position="512"/>
        <end position="530"/>
    </location>
</feature>
<protein>
    <submittedName>
        <fullName evidence="2">Uncharacterized protein</fullName>
    </submittedName>
</protein>
<feature type="region of interest" description="Disordered" evidence="1">
    <location>
        <begin position="512"/>
        <end position="563"/>
    </location>
</feature>
<evidence type="ECO:0000256" key="1">
    <source>
        <dbReference type="SAM" id="MobiDB-lite"/>
    </source>
</evidence>
<proteinExistence type="predicted"/>
<dbReference type="AlphaFoldDB" id="A0A644YR75"/>
<feature type="region of interest" description="Disordered" evidence="1">
    <location>
        <begin position="298"/>
        <end position="334"/>
    </location>
</feature>